<evidence type="ECO:0000313" key="2">
    <source>
        <dbReference type="Proteomes" id="UP001057402"/>
    </source>
</evidence>
<proteinExistence type="predicted"/>
<organism evidence="1 2">
    <name type="scientific">Melastoma candidum</name>
    <dbReference type="NCBI Taxonomy" id="119954"/>
    <lineage>
        <taxon>Eukaryota</taxon>
        <taxon>Viridiplantae</taxon>
        <taxon>Streptophyta</taxon>
        <taxon>Embryophyta</taxon>
        <taxon>Tracheophyta</taxon>
        <taxon>Spermatophyta</taxon>
        <taxon>Magnoliopsida</taxon>
        <taxon>eudicotyledons</taxon>
        <taxon>Gunneridae</taxon>
        <taxon>Pentapetalae</taxon>
        <taxon>rosids</taxon>
        <taxon>malvids</taxon>
        <taxon>Myrtales</taxon>
        <taxon>Melastomataceae</taxon>
        <taxon>Melastomatoideae</taxon>
        <taxon>Melastomateae</taxon>
        <taxon>Melastoma</taxon>
    </lineage>
</organism>
<dbReference type="Proteomes" id="UP001057402">
    <property type="component" value="Chromosome 10"/>
</dbReference>
<accession>A0ACB9MA95</accession>
<reference evidence="2" key="1">
    <citation type="journal article" date="2023" name="Front. Plant Sci.">
        <title>Chromosomal-level genome assembly of Melastoma candidum provides insights into trichome evolution.</title>
        <authorList>
            <person name="Zhong Y."/>
            <person name="Wu W."/>
            <person name="Sun C."/>
            <person name="Zou P."/>
            <person name="Liu Y."/>
            <person name="Dai S."/>
            <person name="Zhou R."/>
        </authorList>
    </citation>
    <scope>NUCLEOTIDE SEQUENCE [LARGE SCALE GENOMIC DNA]</scope>
</reference>
<keyword evidence="2" id="KW-1185">Reference proteome</keyword>
<evidence type="ECO:0000313" key="1">
    <source>
        <dbReference type="EMBL" id="KAI4320387.1"/>
    </source>
</evidence>
<dbReference type="EMBL" id="CM042889">
    <property type="protein sequence ID" value="KAI4320387.1"/>
    <property type="molecule type" value="Genomic_DNA"/>
</dbReference>
<gene>
    <name evidence="1" type="ORF">MLD38_033874</name>
</gene>
<protein>
    <submittedName>
        <fullName evidence="1">Uncharacterized protein</fullName>
    </submittedName>
</protein>
<sequence length="338" mass="37611">MASMMYGRGALPGTKLDDTGCFGGSSTVPGGGNGRAFPSFLPKEVEKIKDPLARRLARRIERVPVVVDELSNSCVMSSCVRPLTKTDGCPVVLLHCFDSSCLEWRHAYPLLEQAGLEVWAVDALGWGFSDLEMRRCCGVLAKRYHLYKFWKSHIRRPMVLVGPSLGASAAIDLAINHPEAVEKMVLINASVYREGLGNMANLPKSVAYAGVSILKSLPLRLYANMMAFHEVPFSKRYDWTNVGRLHCLLPWWDEAMVSFMKSGGYNVVDQIKEVKQDVLIIYGEHDKIIPKALQVRLHSELPSAIIRQVPESGHLLHVEKPQAVAKLIADFVCPRDRT</sequence>
<comment type="caution">
    <text evidence="1">The sequence shown here is derived from an EMBL/GenBank/DDBJ whole genome shotgun (WGS) entry which is preliminary data.</text>
</comment>
<name>A0ACB9MA95_9MYRT</name>